<dbReference type="FunFam" id="1.25.40.10:FF:001914">
    <property type="entry name" value="General transcription factor 3C polypeptide 3-like Protein"/>
    <property type="match status" value="1"/>
</dbReference>
<keyword evidence="1" id="KW-0802">TPR repeat</keyword>
<dbReference type="OMA" id="SSPNMKF"/>
<dbReference type="GO" id="GO:0006383">
    <property type="term" value="P:transcription by RNA polymerase III"/>
    <property type="evidence" value="ECO:0000318"/>
    <property type="project" value="GO_Central"/>
</dbReference>
<organism evidence="3 4">
    <name type="scientific">Tribolium castaneum</name>
    <name type="common">Red flour beetle</name>
    <dbReference type="NCBI Taxonomy" id="7070"/>
    <lineage>
        <taxon>Eukaryota</taxon>
        <taxon>Metazoa</taxon>
        <taxon>Ecdysozoa</taxon>
        <taxon>Arthropoda</taxon>
        <taxon>Hexapoda</taxon>
        <taxon>Insecta</taxon>
        <taxon>Pterygota</taxon>
        <taxon>Neoptera</taxon>
        <taxon>Endopterygota</taxon>
        <taxon>Coleoptera</taxon>
        <taxon>Polyphaga</taxon>
        <taxon>Cucujiformia</taxon>
        <taxon>Tenebrionidae</taxon>
        <taxon>Tenebrionidae incertae sedis</taxon>
        <taxon>Tribolium</taxon>
    </lineage>
</organism>
<dbReference type="FunCoup" id="A0A139WDX4">
    <property type="interactions" value="1351"/>
</dbReference>
<evidence type="ECO:0000313" key="4">
    <source>
        <dbReference type="Proteomes" id="UP000007266"/>
    </source>
</evidence>
<dbReference type="PANTHER" id="PTHR23082">
    <property type="entry name" value="TRANSCRIPTION INITIATION FACTOR IIIC TFIIIC , POLYPEPTIDE 3-RELATED"/>
    <property type="match status" value="1"/>
</dbReference>
<dbReference type="AlphaFoldDB" id="A0A139WDX4"/>
<dbReference type="InterPro" id="IPR019734">
    <property type="entry name" value="TPR_rpt"/>
</dbReference>
<feature type="region of interest" description="Disordered" evidence="2">
    <location>
        <begin position="1"/>
        <end position="49"/>
    </location>
</feature>
<keyword evidence="4" id="KW-1185">Reference proteome</keyword>
<reference evidence="3 4" key="2">
    <citation type="journal article" date="2010" name="Nucleic Acids Res.">
        <title>BeetleBase in 2010: revisions to provide comprehensive genomic information for Tribolium castaneum.</title>
        <authorList>
            <person name="Kim H.S."/>
            <person name="Murphy T."/>
            <person name="Xia J."/>
            <person name="Caragea D."/>
            <person name="Park Y."/>
            <person name="Beeman R.W."/>
            <person name="Lorenzen M.D."/>
            <person name="Butcher S."/>
            <person name="Manak J.R."/>
            <person name="Brown S.J."/>
        </authorList>
    </citation>
    <scope>GENOME REANNOTATION</scope>
    <source>
        <strain evidence="3 4">Georgia GA2</strain>
    </source>
</reference>
<dbReference type="InterPro" id="IPR011990">
    <property type="entry name" value="TPR-like_helical_dom_sf"/>
</dbReference>
<evidence type="ECO:0000256" key="1">
    <source>
        <dbReference type="PROSITE-ProRule" id="PRU00339"/>
    </source>
</evidence>
<proteinExistence type="predicted"/>
<sequence>MDEAPPDALILPFDDDQPGTSTLTDSDSDSSTSSLSDDSPKKTTRAPRRQATKLDPNLKGLMGEANVRYARGDIETAQKMCFEVMRQVPDAYEPYLTLAQIFENTDSTKYEGYLAIASCLYPQDSGIWCRLAELNIHNEKYKEAVSYYSKAIRASPRNMGLHLKRLELVEQIGDVRFALACKKHMANKLPRAQHQNIIELCKEVAKHYHEEKNYVKALEVLKIPFKRIPKRVTQDLVNMMLELLLLTDRFTECLDIFIQHCNFTFEITVNEDNTIAIDSYVMPPSIQIDLKVKFIVCLIKLKSFHLVPPLIDSMIREENVEEIGDLYLDVAEDLMATNMSLEALKLLVPLVKSTTYNLAAVWLKYAECLYNCDMLEQAVEAYFTVMTMAPQHVEVLYPLAMTLLKLNKKSEALEVLSQDLSTNKLDVAVLIERMKLLRQIDDIEEYWKCAELLLSRHCVAVKYPEEARVVITTSYTVNEKVKKIRDMRRFRGDLMPVESGFEKEIQLFALFSTIYNNDTFHGYNLIRNVVTSDSHRHNTLAWNLFNIVLKNTDDIRHNRFISRLQERIPDIHCLQAIEANYSLTTNSNLAIKFYMREFRKLKLPYFALILGVILLQGYSKRKAVEDRKKLAEIASYLFLYYAKNRSKDAQQEIYYNLGRMYHQLGVMYLAQNYYLKVLEIEEKEPSEILGLRYEAAFNLHLIYKNSGNFTAARNVLIKNITI</sequence>
<dbReference type="STRING" id="7070.A0A139WDX4"/>
<dbReference type="SUPFAM" id="SSF48452">
    <property type="entry name" value="TPR-like"/>
    <property type="match status" value="1"/>
</dbReference>
<accession>A0A139WDX4</accession>
<dbReference type="InterPro" id="IPR039340">
    <property type="entry name" value="Tfc4/TFIIIC-102/Sfc4"/>
</dbReference>
<reference evidence="3 4" key="1">
    <citation type="journal article" date="2008" name="Nature">
        <title>The genome of the model beetle and pest Tribolium castaneum.</title>
        <authorList>
            <consortium name="Tribolium Genome Sequencing Consortium"/>
            <person name="Richards S."/>
            <person name="Gibbs R.A."/>
            <person name="Weinstock G.M."/>
            <person name="Brown S.J."/>
            <person name="Denell R."/>
            <person name="Beeman R.W."/>
            <person name="Gibbs R."/>
            <person name="Beeman R.W."/>
            <person name="Brown S.J."/>
            <person name="Bucher G."/>
            <person name="Friedrich M."/>
            <person name="Grimmelikhuijzen C.J."/>
            <person name="Klingler M."/>
            <person name="Lorenzen M."/>
            <person name="Richards S."/>
            <person name="Roth S."/>
            <person name="Schroder R."/>
            <person name="Tautz D."/>
            <person name="Zdobnov E.M."/>
            <person name="Muzny D."/>
            <person name="Gibbs R.A."/>
            <person name="Weinstock G.M."/>
            <person name="Attaway T."/>
            <person name="Bell S."/>
            <person name="Buhay C.J."/>
            <person name="Chandrabose M.N."/>
            <person name="Chavez D."/>
            <person name="Clerk-Blankenburg K.P."/>
            <person name="Cree A."/>
            <person name="Dao M."/>
            <person name="Davis C."/>
            <person name="Chacko J."/>
            <person name="Dinh H."/>
            <person name="Dugan-Rocha S."/>
            <person name="Fowler G."/>
            <person name="Garner T.T."/>
            <person name="Garnes J."/>
            <person name="Gnirke A."/>
            <person name="Hawes A."/>
            <person name="Hernandez J."/>
            <person name="Hines S."/>
            <person name="Holder M."/>
            <person name="Hume J."/>
            <person name="Jhangiani S.N."/>
            <person name="Joshi V."/>
            <person name="Khan Z.M."/>
            <person name="Jackson L."/>
            <person name="Kovar C."/>
            <person name="Kowis A."/>
            <person name="Lee S."/>
            <person name="Lewis L.R."/>
            <person name="Margolis J."/>
            <person name="Morgan M."/>
            <person name="Nazareth L.V."/>
            <person name="Nguyen N."/>
            <person name="Okwuonu G."/>
            <person name="Parker D."/>
            <person name="Richards S."/>
            <person name="Ruiz S.J."/>
            <person name="Santibanez J."/>
            <person name="Savard J."/>
            <person name="Scherer S.E."/>
            <person name="Schneider B."/>
            <person name="Sodergren E."/>
            <person name="Tautz D."/>
            <person name="Vattahil S."/>
            <person name="Villasana D."/>
            <person name="White C.S."/>
            <person name="Wright R."/>
            <person name="Park Y."/>
            <person name="Beeman R.W."/>
            <person name="Lord J."/>
            <person name="Oppert B."/>
            <person name="Lorenzen M."/>
            <person name="Brown S."/>
            <person name="Wang L."/>
            <person name="Savard J."/>
            <person name="Tautz D."/>
            <person name="Richards S."/>
            <person name="Weinstock G."/>
            <person name="Gibbs R.A."/>
            <person name="Liu Y."/>
            <person name="Worley K."/>
            <person name="Weinstock G."/>
            <person name="Elsik C.G."/>
            <person name="Reese J.T."/>
            <person name="Elhaik E."/>
            <person name="Landan G."/>
            <person name="Graur D."/>
            <person name="Arensburger P."/>
            <person name="Atkinson P."/>
            <person name="Beeman R.W."/>
            <person name="Beidler J."/>
            <person name="Brown S.J."/>
            <person name="Demuth J.P."/>
            <person name="Drury D.W."/>
            <person name="Du Y.Z."/>
            <person name="Fujiwara H."/>
            <person name="Lorenzen M."/>
            <person name="Maselli V."/>
            <person name="Osanai M."/>
            <person name="Park Y."/>
            <person name="Robertson H.M."/>
            <person name="Tu Z."/>
            <person name="Wang J.J."/>
            <person name="Wang S."/>
            <person name="Richards S."/>
            <person name="Song H."/>
            <person name="Zhang L."/>
            <person name="Sodergren E."/>
            <person name="Werner D."/>
            <person name="Stanke M."/>
            <person name="Morgenstern B."/>
            <person name="Solovyev V."/>
            <person name="Kosarev P."/>
            <person name="Brown G."/>
            <person name="Chen H.C."/>
            <person name="Ermolaeva O."/>
            <person name="Hlavina W."/>
            <person name="Kapustin Y."/>
            <person name="Kiryutin B."/>
            <person name="Kitts P."/>
            <person name="Maglott D."/>
            <person name="Pruitt K."/>
            <person name="Sapojnikov V."/>
            <person name="Souvorov A."/>
            <person name="Mackey A.J."/>
            <person name="Waterhouse R.M."/>
            <person name="Wyder S."/>
            <person name="Zdobnov E.M."/>
            <person name="Zdobnov E.M."/>
            <person name="Wyder S."/>
            <person name="Kriventseva E.V."/>
            <person name="Kadowaki T."/>
            <person name="Bork P."/>
            <person name="Aranda M."/>
            <person name="Bao R."/>
            <person name="Beermann A."/>
            <person name="Berns N."/>
            <person name="Bolognesi R."/>
            <person name="Bonneton F."/>
            <person name="Bopp D."/>
            <person name="Brown S.J."/>
            <person name="Bucher G."/>
            <person name="Butts T."/>
            <person name="Chaumot A."/>
            <person name="Denell R.E."/>
            <person name="Ferrier D.E."/>
            <person name="Friedrich M."/>
            <person name="Gordon C.M."/>
            <person name="Jindra M."/>
            <person name="Klingler M."/>
            <person name="Lan Q."/>
            <person name="Lattorff H.M."/>
            <person name="Laudet V."/>
            <person name="von Levetsow C."/>
            <person name="Liu Z."/>
            <person name="Lutz R."/>
            <person name="Lynch J.A."/>
            <person name="da Fonseca R.N."/>
            <person name="Posnien N."/>
            <person name="Reuter R."/>
            <person name="Roth S."/>
            <person name="Savard J."/>
            <person name="Schinko J.B."/>
            <person name="Schmitt C."/>
            <person name="Schoppmeier M."/>
            <person name="Schroder R."/>
            <person name="Shippy T.D."/>
            <person name="Simonnet F."/>
            <person name="Marques-Souza H."/>
            <person name="Tautz D."/>
            <person name="Tomoyasu Y."/>
            <person name="Trauner J."/>
            <person name="Van der Zee M."/>
            <person name="Vervoort M."/>
            <person name="Wittkopp N."/>
            <person name="Wimmer E.A."/>
            <person name="Yang X."/>
            <person name="Jones A.K."/>
            <person name="Sattelle D.B."/>
            <person name="Ebert P.R."/>
            <person name="Nelson D."/>
            <person name="Scott J.G."/>
            <person name="Beeman R.W."/>
            <person name="Muthukrishnan S."/>
            <person name="Kramer K.J."/>
            <person name="Arakane Y."/>
            <person name="Beeman R.W."/>
            <person name="Zhu Q."/>
            <person name="Hogenkamp D."/>
            <person name="Dixit R."/>
            <person name="Oppert B."/>
            <person name="Jiang H."/>
            <person name="Zou Z."/>
            <person name="Marshall J."/>
            <person name="Elpidina E."/>
            <person name="Vinokurov K."/>
            <person name="Oppert C."/>
            <person name="Zou Z."/>
            <person name="Evans J."/>
            <person name="Lu Z."/>
            <person name="Zhao P."/>
            <person name="Sumathipala N."/>
            <person name="Altincicek B."/>
            <person name="Vilcinskas A."/>
            <person name="Williams M."/>
            <person name="Hultmark D."/>
            <person name="Hetru C."/>
            <person name="Jiang H."/>
            <person name="Grimmelikhuijzen C.J."/>
            <person name="Hauser F."/>
            <person name="Cazzamali G."/>
            <person name="Williamson M."/>
            <person name="Park Y."/>
            <person name="Li B."/>
            <person name="Tanaka Y."/>
            <person name="Predel R."/>
            <person name="Neupert S."/>
            <person name="Schachtner J."/>
            <person name="Verleyen P."/>
            <person name="Raible F."/>
            <person name="Bork P."/>
            <person name="Friedrich M."/>
            <person name="Walden K.K."/>
            <person name="Robertson H.M."/>
            <person name="Angeli S."/>
            <person name="Foret S."/>
            <person name="Bucher G."/>
            <person name="Schuetz S."/>
            <person name="Maleszka R."/>
            <person name="Wimmer E.A."/>
            <person name="Beeman R.W."/>
            <person name="Lorenzen M."/>
            <person name="Tomoyasu Y."/>
            <person name="Miller S.C."/>
            <person name="Grossmann D."/>
            <person name="Bucher G."/>
        </authorList>
    </citation>
    <scope>NUCLEOTIDE SEQUENCE [LARGE SCALE GENOMIC DNA]</scope>
    <source>
        <strain evidence="3 4">Georgia GA2</strain>
    </source>
</reference>
<protein>
    <submittedName>
        <fullName evidence="3">General transcription factor 3C polypeptide 3-like Protein</fullName>
    </submittedName>
</protein>
<feature type="repeat" description="TPR" evidence="1">
    <location>
        <begin position="651"/>
        <end position="684"/>
    </location>
</feature>
<dbReference type="Proteomes" id="UP000007266">
    <property type="component" value="Linkage group 8"/>
</dbReference>
<dbReference type="InParanoid" id="A0A139WDX4"/>
<dbReference type="Pfam" id="PF13181">
    <property type="entry name" value="TPR_8"/>
    <property type="match status" value="2"/>
</dbReference>
<dbReference type="GO" id="GO:0008585">
    <property type="term" value="P:female gonad development"/>
    <property type="evidence" value="ECO:0000315"/>
    <property type="project" value="iBB"/>
</dbReference>
<dbReference type="SMART" id="SM00028">
    <property type="entry name" value="TPR"/>
    <property type="match status" value="5"/>
</dbReference>
<evidence type="ECO:0000313" key="3">
    <source>
        <dbReference type="EMBL" id="KYB26143.1"/>
    </source>
</evidence>
<dbReference type="PROSITE" id="PS50005">
    <property type="entry name" value="TPR"/>
    <property type="match status" value="2"/>
</dbReference>
<dbReference type="GO" id="GO:0000127">
    <property type="term" value="C:transcription factor TFIIIC complex"/>
    <property type="evidence" value="ECO:0000318"/>
    <property type="project" value="GO_Central"/>
</dbReference>
<dbReference type="eggNOG" id="KOG2076">
    <property type="taxonomic scope" value="Eukaryota"/>
</dbReference>
<dbReference type="Gene3D" id="1.25.40.10">
    <property type="entry name" value="Tetratricopeptide repeat domain"/>
    <property type="match status" value="3"/>
</dbReference>
<dbReference type="PANTHER" id="PTHR23082:SF0">
    <property type="entry name" value="GENERAL TRANSCRIPTION FACTOR 3C POLYPEPTIDE 3"/>
    <property type="match status" value="1"/>
</dbReference>
<name>A0A139WDX4_TRICA</name>
<dbReference type="EMBL" id="KQ971357">
    <property type="protein sequence ID" value="KYB26143.1"/>
    <property type="molecule type" value="Genomic_DNA"/>
</dbReference>
<gene>
    <name evidence="3" type="primary">AUGUSTUS-3.0.2_33996</name>
    <name evidence="3" type="ORF">TcasGA2_TC033996</name>
</gene>
<feature type="repeat" description="TPR" evidence="1">
    <location>
        <begin position="125"/>
        <end position="158"/>
    </location>
</feature>
<feature type="compositionally biased region" description="Low complexity" evidence="2">
    <location>
        <begin position="20"/>
        <end position="37"/>
    </location>
</feature>
<evidence type="ECO:0000256" key="2">
    <source>
        <dbReference type="SAM" id="MobiDB-lite"/>
    </source>
</evidence>